<protein>
    <submittedName>
        <fullName evidence="1">Uncharacterized protein</fullName>
    </submittedName>
</protein>
<keyword evidence="2" id="KW-1185">Reference proteome</keyword>
<dbReference type="Gramene" id="mRNA:HanXRQr2_Chr14g0665601">
    <property type="protein sequence ID" value="CDS:HanXRQr2_Chr14g0665601.1"/>
    <property type="gene ID" value="HanXRQr2_Chr14g0665601"/>
</dbReference>
<sequence length="54" mass="6730">MNLKCICIYCMYRCVRERRVVFVLLWPVGHVHLRTVRRLGWATWKEDWHRWGTV</sequence>
<organism evidence="1 2">
    <name type="scientific">Helianthus annuus</name>
    <name type="common">Common sunflower</name>
    <dbReference type="NCBI Taxonomy" id="4232"/>
    <lineage>
        <taxon>Eukaryota</taxon>
        <taxon>Viridiplantae</taxon>
        <taxon>Streptophyta</taxon>
        <taxon>Embryophyta</taxon>
        <taxon>Tracheophyta</taxon>
        <taxon>Spermatophyta</taxon>
        <taxon>Magnoliopsida</taxon>
        <taxon>eudicotyledons</taxon>
        <taxon>Gunneridae</taxon>
        <taxon>Pentapetalae</taxon>
        <taxon>asterids</taxon>
        <taxon>campanulids</taxon>
        <taxon>Asterales</taxon>
        <taxon>Asteraceae</taxon>
        <taxon>Asteroideae</taxon>
        <taxon>Heliantheae alliance</taxon>
        <taxon>Heliantheae</taxon>
        <taxon>Helianthus</taxon>
    </lineage>
</organism>
<proteinExistence type="predicted"/>
<gene>
    <name evidence="1" type="ORF">HanXRQr2_Chr14g0665601</name>
</gene>
<accession>A0A9K3EDP7</accession>
<evidence type="ECO:0000313" key="1">
    <source>
        <dbReference type="EMBL" id="KAF5770993.1"/>
    </source>
</evidence>
<evidence type="ECO:0000313" key="2">
    <source>
        <dbReference type="Proteomes" id="UP000215914"/>
    </source>
</evidence>
<dbReference type="Proteomes" id="UP000215914">
    <property type="component" value="Unassembled WGS sequence"/>
</dbReference>
<comment type="caution">
    <text evidence="1">The sequence shown here is derived from an EMBL/GenBank/DDBJ whole genome shotgun (WGS) entry which is preliminary data.</text>
</comment>
<dbReference type="AlphaFoldDB" id="A0A9K3EDP7"/>
<reference evidence="1" key="1">
    <citation type="journal article" date="2017" name="Nature">
        <title>The sunflower genome provides insights into oil metabolism, flowering and Asterid evolution.</title>
        <authorList>
            <person name="Badouin H."/>
            <person name="Gouzy J."/>
            <person name="Grassa C.J."/>
            <person name="Murat F."/>
            <person name="Staton S.E."/>
            <person name="Cottret L."/>
            <person name="Lelandais-Briere C."/>
            <person name="Owens G.L."/>
            <person name="Carrere S."/>
            <person name="Mayjonade B."/>
            <person name="Legrand L."/>
            <person name="Gill N."/>
            <person name="Kane N.C."/>
            <person name="Bowers J.E."/>
            <person name="Hubner S."/>
            <person name="Bellec A."/>
            <person name="Berard A."/>
            <person name="Berges H."/>
            <person name="Blanchet N."/>
            <person name="Boniface M.C."/>
            <person name="Brunel D."/>
            <person name="Catrice O."/>
            <person name="Chaidir N."/>
            <person name="Claudel C."/>
            <person name="Donnadieu C."/>
            <person name="Faraut T."/>
            <person name="Fievet G."/>
            <person name="Helmstetter N."/>
            <person name="King M."/>
            <person name="Knapp S.J."/>
            <person name="Lai Z."/>
            <person name="Le Paslier M.C."/>
            <person name="Lippi Y."/>
            <person name="Lorenzon L."/>
            <person name="Mandel J.R."/>
            <person name="Marage G."/>
            <person name="Marchand G."/>
            <person name="Marquand E."/>
            <person name="Bret-Mestries E."/>
            <person name="Morien E."/>
            <person name="Nambeesan S."/>
            <person name="Nguyen T."/>
            <person name="Pegot-Espagnet P."/>
            <person name="Pouilly N."/>
            <person name="Raftis F."/>
            <person name="Sallet E."/>
            <person name="Schiex T."/>
            <person name="Thomas J."/>
            <person name="Vandecasteele C."/>
            <person name="Vares D."/>
            <person name="Vear F."/>
            <person name="Vautrin S."/>
            <person name="Crespi M."/>
            <person name="Mangin B."/>
            <person name="Burke J.M."/>
            <person name="Salse J."/>
            <person name="Munos S."/>
            <person name="Vincourt P."/>
            <person name="Rieseberg L.H."/>
            <person name="Langlade N.B."/>
        </authorList>
    </citation>
    <scope>NUCLEOTIDE SEQUENCE</scope>
    <source>
        <tissue evidence="1">Leaves</tissue>
    </source>
</reference>
<dbReference type="EMBL" id="MNCJ02000329">
    <property type="protein sequence ID" value="KAF5770993.1"/>
    <property type="molecule type" value="Genomic_DNA"/>
</dbReference>
<reference evidence="1" key="2">
    <citation type="submission" date="2020-06" db="EMBL/GenBank/DDBJ databases">
        <title>Helianthus annuus Genome sequencing and assembly Release 2.</title>
        <authorList>
            <person name="Gouzy J."/>
            <person name="Langlade N."/>
            <person name="Munos S."/>
        </authorList>
    </citation>
    <scope>NUCLEOTIDE SEQUENCE</scope>
    <source>
        <tissue evidence="1">Leaves</tissue>
    </source>
</reference>
<name>A0A9K3EDP7_HELAN</name>